<name>A0A1H3VUC2_9RHOB</name>
<dbReference type="Gene3D" id="3.90.1180.10">
    <property type="entry name" value="Ribosomal protein L13"/>
    <property type="match status" value="1"/>
</dbReference>
<dbReference type="PIRSF" id="PIRSF002181">
    <property type="entry name" value="Ribosomal_L13"/>
    <property type="match status" value="1"/>
</dbReference>
<dbReference type="FunFam" id="3.90.1180.10:FF:000001">
    <property type="entry name" value="50S ribosomal protein L13"/>
    <property type="match status" value="1"/>
</dbReference>
<dbReference type="Pfam" id="PF00572">
    <property type="entry name" value="Ribosomal_L13"/>
    <property type="match status" value="1"/>
</dbReference>
<dbReference type="GO" id="GO:0003729">
    <property type="term" value="F:mRNA binding"/>
    <property type="evidence" value="ECO:0007669"/>
    <property type="project" value="UniProtKB-ARBA"/>
</dbReference>
<dbReference type="PANTHER" id="PTHR11545">
    <property type="entry name" value="RIBOSOMAL PROTEIN L13"/>
    <property type="match status" value="1"/>
</dbReference>
<dbReference type="GO" id="GO:0006412">
    <property type="term" value="P:translation"/>
    <property type="evidence" value="ECO:0007669"/>
    <property type="project" value="UniProtKB-UniRule"/>
</dbReference>
<dbReference type="AlphaFoldDB" id="A0A1H3VUC2"/>
<dbReference type="InterPro" id="IPR036899">
    <property type="entry name" value="Ribosomal_uL13_sf"/>
</dbReference>
<evidence type="ECO:0000256" key="1">
    <source>
        <dbReference type="ARBA" id="ARBA00006227"/>
    </source>
</evidence>
<evidence type="ECO:0000256" key="2">
    <source>
        <dbReference type="ARBA" id="ARBA00011838"/>
    </source>
</evidence>
<comment type="similarity">
    <text evidence="1 6">Belongs to the universal ribosomal protein uL13 family.</text>
</comment>
<dbReference type="Proteomes" id="UP000198703">
    <property type="component" value="Unassembled WGS sequence"/>
</dbReference>
<dbReference type="SUPFAM" id="SSF52161">
    <property type="entry name" value="Ribosomal protein L13"/>
    <property type="match status" value="1"/>
</dbReference>
<proteinExistence type="inferred from homology"/>
<evidence type="ECO:0000256" key="4">
    <source>
        <dbReference type="ARBA" id="ARBA00023274"/>
    </source>
</evidence>
<dbReference type="InterPro" id="IPR005822">
    <property type="entry name" value="Ribosomal_uL13"/>
</dbReference>
<dbReference type="STRING" id="89524.SAMN05444370_101303"/>
<evidence type="ECO:0000256" key="3">
    <source>
        <dbReference type="ARBA" id="ARBA00022980"/>
    </source>
</evidence>
<reference evidence="8 9" key="1">
    <citation type="submission" date="2016-10" db="EMBL/GenBank/DDBJ databases">
        <authorList>
            <person name="de Groot N.N."/>
        </authorList>
    </citation>
    <scope>NUCLEOTIDE SEQUENCE [LARGE SCALE GENOMIC DNA]</scope>
    <source>
        <strain evidence="8 9">DSM 15345</strain>
    </source>
</reference>
<evidence type="ECO:0000313" key="8">
    <source>
        <dbReference type="EMBL" id="SDZ77834.1"/>
    </source>
</evidence>
<keyword evidence="9" id="KW-1185">Reference proteome</keyword>
<dbReference type="GO" id="GO:0022625">
    <property type="term" value="C:cytosolic large ribosomal subunit"/>
    <property type="evidence" value="ECO:0007669"/>
    <property type="project" value="TreeGrafter"/>
</dbReference>
<dbReference type="GO" id="GO:0017148">
    <property type="term" value="P:negative regulation of translation"/>
    <property type="evidence" value="ECO:0007669"/>
    <property type="project" value="TreeGrafter"/>
</dbReference>
<keyword evidence="3 6" id="KW-0689">Ribosomal protein</keyword>
<evidence type="ECO:0000256" key="7">
    <source>
        <dbReference type="SAM" id="MobiDB-lite"/>
    </source>
</evidence>
<evidence type="ECO:0000313" key="9">
    <source>
        <dbReference type="Proteomes" id="UP000198703"/>
    </source>
</evidence>
<evidence type="ECO:0000256" key="6">
    <source>
        <dbReference type="HAMAP-Rule" id="MF_01366"/>
    </source>
</evidence>
<comment type="subunit">
    <text evidence="2 6">Part of the 50S ribosomal subunit.</text>
</comment>
<dbReference type="InterPro" id="IPR005823">
    <property type="entry name" value="Ribosomal_uL13_bac-type"/>
</dbReference>
<accession>A0A1H3VUC2</accession>
<dbReference type="CDD" id="cd00392">
    <property type="entry name" value="Ribosomal_L13"/>
    <property type="match status" value="1"/>
</dbReference>
<dbReference type="PANTHER" id="PTHR11545:SF2">
    <property type="entry name" value="LARGE RIBOSOMAL SUBUNIT PROTEIN UL13M"/>
    <property type="match status" value="1"/>
</dbReference>
<sequence>MRLSSESENMKTFSAKPADIDKKWVVIDAQGIVLGRLASIIAMRLRGKHKPSFTPHMDMGDNVIVVNAREVQMTGNKRADKTYYRHTGYPGGIKSTTAGKVLEGKHPERVIEMAVKRMMPGGPLTRKQLSNLRVYGGAEHPHEAQQPLPLDVAAMNPKNTRSSADRSA</sequence>
<dbReference type="GO" id="GO:0003735">
    <property type="term" value="F:structural constituent of ribosome"/>
    <property type="evidence" value="ECO:0007669"/>
    <property type="project" value="InterPro"/>
</dbReference>
<organism evidence="8 9">
    <name type="scientific">Rubrimonas cliftonensis</name>
    <dbReference type="NCBI Taxonomy" id="89524"/>
    <lineage>
        <taxon>Bacteria</taxon>
        <taxon>Pseudomonadati</taxon>
        <taxon>Pseudomonadota</taxon>
        <taxon>Alphaproteobacteria</taxon>
        <taxon>Rhodobacterales</taxon>
        <taxon>Paracoccaceae</taxon>
        <taxon>Rubrimonas</taxon>
    </lineage>
</organism>
<keyword evidence="4 6" id="KW-0687">Ribonucleoprotein</keyword>
<dbReference type="HAMAP" id="MF_01366">
    <property type="entry name" value="Ribosomal_uL13"/>
    <property type="match status" value="1"/>
</dbReference>
<dbReference type="NCBIfam" id="TIGR01066">
    <property type="entry name" value="rplM_bact"/>
    <property type="match status" value="1"/>
</dbReference>
<protein>
    <recommendedName>
        <fullName evidence="5 6">Large ribosomal subunit protein uL13</fullName>
    </recommendedName>
</protein>
<comment type="function">
    <text evidence="6">This protein is one of the early assembly proteins of the 50S ribosomal subunit, although it is not seen to bind rRNA by itself. It is important during the early stages of 50S assembly.</text>
</comment>
<gene>
    <name evidence="6" type="primary">rplM</name>
    <name evidence="8" type="ORF">SAMN05444370_101303</name>
</gene>
<dbReference type="EMBL" id="FNQM01000001">
    <property type="protein sequence ID" value="SDZ77834.1"/>
    <property type="molecule type" value="Genomic_DNA"/>
</dbReference>
<feature type="region of interest" description="Disordered" evidence="7">
    <location>
        <begin position="141"/>
        <end position="168"/>
    </location>
</feature>
<evidence type="ECO:0000256" key="5">
    <source>
        <dbReference type="ARBA" id="ARBA00035201"/>
    </source>
</evidence>